<reference evidence="2 3" key="1">
    <citation type="journal article" date="2018" name="Front. Plant Sci.">
        <title>Red Clover (Trifolium pratense) and Zigzag Clover (T. medium) - A Picture of Genomic Similarities and Differences.</title>
        <authorList>
            <person name="Dluhosova J."/>
            <person name="Istvanek J."/>
            <person name="Nedelnik J."/>
            <person name="Repkova J."/>
        </authorList>
    </citation>
    <scope>NUCLEOTIDE SEQUENCE [LARGE SCALE GENOMIC DNA]</scope>
    <source>
        <strain evidence="3">cv. 10/8</strain>
        <tissue evidence="2">Leaf</tissue>
    </source>
</reference>
<dbReference type="AlphaFoldDB" id="A0A392PQR3"/>
<proteinExistence type="predicted"/>
<protein>
    <submittedName>
        <fullName evidence="2">Uncharacterized protein</fullName>
    </submittedName>
</protein>
<dbReference type="Proteomes" id="UP000265520">
    <property type="component" value="Unassembled WGS sequence"/>
</dbReference>
<dbReference type="EMBL" id="LXQA010090490">
    <property type="protein sequence ID" value="MCI13987.1"/>
    <property type="molecule type" value="Genomic_DNA"/>
</dbReference>
<evidence type="ECO:0000313" key="3">
    <source>
        <dbReference type="Proteomes" id="UP000265520"/>
    </source>
</evidence>
<feature type="region of interest" description="Disordered" evidence="1">
    <location>
        <begin position="1"/>
        <end position="25"/>
    </location>
</feature>
<evidence type="ECO:0000313" key="2">
    <source>
        <dbReference type="EMBL" id="MCI13987.1"/>
    </source>
</evidence>
<feature type="compositionally biased region" description="Polar residues" evidence="1">
    <location>
        <begin position="1"/>
        <end position="16"/>
    </location>
</feature>
<organism evidence="2 3">
    <name type="scientific">Trifolium medium</name>
    <dbReference type="NCBI Taxonomy" id="97028"/>
    <lineage>
        <taxon>Eukaryota</taxon>
        <taxon>Viridiplantae</taxon>
        <taxon>Streptophyta</taxon>
        <taxon>Embryophyta</taxon>
        <taxon>Tracheophyta</taxon>
        <taxon>Spermatophyta</taxon>
        <taxon>Magnoliopsida</taxon>
        <taxon>eudicotyledons</taxon>
        <taxon>Gunneridae</taxon>
        <taxon>Pentapetalae</taxon>
        <taxon>rosids</taxon>
        <taxon>fabids</taxon>
        <taxon>Fabales</taxon>
        <taxon>Fabaceae</taxon>
        <taxon>Papilionoideae</taxon>
        <taxon>50 kb inversion clade</taxon>
        <taxon>NPAAA clade</taxon>
        <taxon>Hologalegina</taxon>
        <taxon>IRL clade</taxon>
        <taxon>Trifolieae</taxon>
        <taxon>Trifolium</taxon>
    </lineage>
</organism>
<keyword evidence="3" id="KW-1185">Reference proteome</keyword>
<sequence length="25" mass="2685">LQEASKNLGANTSAENSVGPKWRLN</sequence>
<accession>A0A392PQR3</accession>
<name>A0A392PQR3_9FABA</name>
<comment type="caution">
    <text evidence="2">The sequence shown here is derived from an EMBL/GenBank/DDBJ whole genome shotgun (WGS) entry which is preliminary data.</text>
</comment>
<evidence type="ECO:0000256" key="1">
    <source>
        <dbReference type="SAM" id="MobiDB-lite"/>
    </source>
</evidence>
<feature type="non-terminal residue" evidence="2">
    <location>
        <position position="1"/>
    </location>
</feature>